<feature type="compositionally biased region" description="Pro residues" evidence="7">
    <location>
        <begin position="503"/>
        <end position="513"/>
    </location>
</feature>
<name>A0A9W8H9U8_9FUNG</name>
<evidence type="ECO:0000256" key="5">
    <source>
        <dbReference type="ARBA" id="ARBA00023187"/>
    </source>
</evidence>
<dbReference type="OrthoDB" id="447637at2759"/>
<dbReference type="Gene3D" id="1.10.10.790">
    <property type="entry name" value="Surp module"/>
    <property type="match status" value="2"/>
</dbReference>
<comment type="subcellular location">
    <subcellularLocation>
        <location evidence="1">Nucleus</location>
    </subcellularLocation>
</comment>
<dbReference type="GO" id="GO:0071013">
    <property type="term" value="C:catalytic step 2 spliceosome"/>
    <property type="evidence" value="ECO:0007669"/>
    <property type="project" value="TreeGrafter"/>
</dbReference>
<comment type="caution">
    <text evidence="9">The sequence shown here is derived from an EMBL/GenBank/DDBJ whole genome shotgun (WGS) entry which is preliminary data.</text>
</comment>
<organism evidence="9 10">
    <name type="scientific">Coemansia javaensis</name>
    <dbReference type="NCBI Taxonomy" id="2761396"/>
    <lineage>
        <taxon>Eukaryota</taxon>
        <taxon>Fungi</taxon>
        <taxon>Fungi incertae sedis</taxon>
        <taxon>Zoopagomycota</taxon>
        <taxon>Kickxellomycotina</taxon>
        <taxon>Kickxellomycetes</taxon>
        <taxon>Kickxellales</taxon>
        <taxon>Kickxellaceae</taxon>
        <taxon>Coemansia</taxon>
    </lineage>
</organism>
<dbReference type="GO" id="GO:0003723">
    <property type="term" value="F:RNA binding"/>
    <property type="evidence" value="ECO:0007669"/>
    <property type="project" value="InterPro"/>
</dbReference>
<dbReference type="EMBL" id="JANBUL010000116">
    <property type="protein sequence ID" value="KAJ2781050.1"/>
    <property type="molecule type" value="Genomic_DNA"/>
</dbReference>
<sequence>MEGADEKPAGMIYPPVDIKTIVDKTAEHVARSGEAFQQMIREKYQGNARFAFIYPGDPYFAYYEHMVGQFRSGKAKADDRAGGTTDAGGADEARGGGGGGGDGDGGGGGSGGGEQAPERPDAQRFICAMPAVTALDLDVIRLTAQFAARNGPQFASALAQREASNYQFDFLSPQHSLFGYFRQLVDQYVLAMAPPDDLRERLERDIRDKYQILDRAKRRMEWAAYEKEERKLKAEEAEREKEAFLSVDWHDFVVVGAVEFVEEDAFIDLPPPLRLQDLKSMSLADKHKASLGDAPGAPAAAPVPPQTVQPRTVPGPRPATNATEYNEEEEDDDDVEMDMEDESDVDEELEAERRPTAVQPPPSALGAGPMKIRKDYVPNLRRGPQVPGVTLRCQLCNLEIPAADFEEHIRVELIDPRWKEQKLVYERKIRDSNLVREGMDVAHYLKQLAQHRSDSAGSADDDAATTATTVPDKVYWDGHSSSAALARRRAREIAKNRGAGAPDPTPGIGPQLPPEKRRRA</sequence>
<dbReference type="InterPro" id="IPR035967">
    <property type="entry name" value="SWAP/Surp_sf"/>
</dbReference>
<dbReference type="Proteomes" id="UP001140217">
    <property type="component" value="Unassembled WGS sequence"/>
</dbReference>
<feature type="domain" description="SURP motif" evidence="8">
    <location>
        <begin position="139"/>
        <end position="181"/>
    </location>
</feature>
<dbReference type="FunFam" id="1.10.10.790:FF:000002">
    <property type="entry name" value="Splicing factor 3A subunit 1"/>
    <property type="match status" value="1"/>
</dbReference>
<dbReference type="PANTHER" id="PTHR15316:SF1">
    <property type="entry name" value="SPLICING FACTOR 3A SUBUNIT 1"/>
    <property type="match status" value="1"/>
</dbReference>
<dbReference type="PROSITE" id="PS50128">
    <property type="entry name" value="SURP"/>
    <property type="match status" value="2"/>
</dbReference>
<dbReference type="AlphaFoldDB" id="A0A9W8H9U8"/>
<evidence type="ECO:0000313" key="10">
    <source>
        <dbReference type="Proteomes" id="UP001140217"/>
    </source>
</evidence>
<feature type="compositionally biased region" description="Pro residues" evidence="7">
    <location>
        <begin position="301"/>
        <end position="317"/>
    </location>
</feature>
<feature type="region of interest" description="Disordered" evidence="7">
    <location>
        <begin position="289"/>
        <end position="370"/>
    </location>
</feature>
<dbReference type="Pfam" id="PF12230">
    <property type="entry name" value="PRP21_like_P"/>
    <property type="match status" value="1"/>
</dbReference>
<accession>A0A9W8H9U8</accession>
<evidence type="ECO:0000256" key="1">
    <source>
        <dbReference type="ARBA" id="ARBA00004123"/>
    </source>
</evidence>
<dbReference type="GO" id="GO:0045292">
    <property type="term" value="P:mRNA cis splicing, via spliceosome"/>
    <property type="evidence" value="ECO:0007669"/>
    <property type="project" value="InterPro"/>
</dbReference>
<evidence type="ECO:0000259" key="8">
    <source>
        <dbReference type="PROSITE" id="PS50128"/>
    </source>
</evidence>
<reference evidence="9" key="1">
    <citation type="submission" date="2022-07" db="EMBL/GenBank/DDBJ databases">
        <title>Phylogenomic reconstructions and comparative analyses of Kickxellomycotina fungi.</title>
        <authorList>
            <person name="Reynolds N.K."/>
            <person name="Stajich J.E."/>
            <person name="Barry K."/>
            <person name="Grigoriev I.V."/>
            <person name="Crous P."/>
            <person name="Smith M.E."/>
        </authorList>
    </citation>
    <scope>NUCLEOTIDE SEQUENCE</scope>
    <source>
        <strain evidence="9">NBRC 105414</strain>
    </source>
</reference>
<dbReference type="GO" id="GO:0071004">
    <property type="term" value="C:U2-type prespliceosome"/>
    <property type="evidence" value="ECO:0007669"/>
    <property type="project" value="TreeGrafter"/>
</dbReference>
<evidence type="ECO:0000256" key="6">
    <source>
        <dbReference type="ARBA" id="ARBA00023242"/>
    </source>
</evidence>
<evidence type="ECO:0000256" key="3">
    <source>
        <dbReference type="ARBA" id="ARBA00022728"/>
    </source>
</evidence>
<feature type="region of interest" description="Disordered" evidence="7">
    <location>
        <begin position="486"/>
        <end position="520"/>
    </location>
</feature>
<evidence type="ECO:0000313" key="9">
    <source>
        <dbReference type="EMBL" id="KAJ2781050.1"/>
    </source>
</evidence>
<keyword evidence="6" id="KW-0539">Nucleus</keyword>
<keyword evidence="5" id="KW-0508">mRNA splicing</keyword>
<dbReference type="GO" id="GO:0000381">
    <property type="term" value="P:regulation of alternative mRNA splicing, via spliceosome"/>
    <property type="evidence" value="ECO:0007669"/>
    <property type="project" value="TreeGrafter"/>
</dbReference>
<feature type="compositionally biased region" description="Acidic residues" evidence="7">
    <location>
        <begin position="325"/>
        <end position="350"/>
    </location>
</feature>
<protein>
    <submittedName>
        <fullName evidence="9">SF3a splicing factor complex subunit</fullName>
    </submittedName>
</protein>
<keyword evidence="4" id="KW-0677">Repeat</keyword>
<feature type="compositionally biased region" description="Gly residues" evidence="7">
    <location>
        <begin position="95"/>
        <end position="114"/>
    </location>
</feature>
<gene>
    <name evidence="9" type="primary">PRP21</name>
    <name evidence="9" type="ORF">H4R18_003097</name>
</gene>
<feature type="domain" description="SURP motif" evidence="8">
    <location>
        <begin position="21"/>
        <end position="63"/>
    </location>
</feature>
<keyword evidence="10" id="KW-1185">Reference proteome</keyword>
<evidence type="ECO:0000256" key="4">
    <source>
        <dbReference type="ARBA" id="ARBA00022737"/>
    </source>
</evidence>
<feature type="region of interest" description="Disordered" evidence="7">
    <location>
        <begin position="75"/>
        <end position="119"/>
    </location>
</feature>
<dbReference type="GO" id="GO:0005686">
    <property type="term" value="C:U2 snRNP"/>
    <property type="evidence" value="ECO:0007669"/>
    <property type="project" value="TreeGrafter"/>
</dbReference>
<dbReference type="InterPro" id="IPR045146">
    <property type="entry name" value="SF3A1"/>
</dbReference>
<keyword evidence="2" id="KW-0507">mRNA processing</keyword>
<dbReference type="SUPFAM" id="SSF109905">
    <property type="entry name" value="Surp module (SWAP domain)"/>
    <property type="match status" value="2"/>
</dbReference>
<keyword evidence="3" id="KW-0747">Spliceosome</keyword>
<evidence type="ECO:0000256" key="7">
    <source>
        <dbReference type="SAM" id="MobiDB-lite"/>
    </source>
</evidence>
<dbReference type="InterPro" id="IPR022030">
    <property type="entry name" value="SF3A1_dom"/>
</dbReference>
<evidence type="ECO:0000256" key="2">
    <source>
        <dbReference type="ARBA" id="ARBA00022664"/>
    </source>
</evidence>
<dbReference type="InterPro" id="IPR000061">
    <property type="entry name" value="Surp"/>
</dbReference>
<dbReference type="FunFam" id="1.10.10.790:FF:000001">
    <property type="entry name" value="Splicing factor 3a, subunit 1"/>
    <property type="match status" value="1"/>
</dbReference>
<proteinExistence type="predicted"/>
<dbReference type="PANTHER" id="PTHR15316">
    <property type="entry name" value="SPLICEOSOME ASSOCIATED PROTEIN 114/SWAP SPLICING FACTOR-RELATED"/>
    <property type="match status" value="1"/>
</dbReference>
<dbReference type="SMART" id="SM00648">
    <property type="entry name" value="SWAP"/>
    <property type="match status" value="2"/>
</dbReference>
<dbReference type="Pfam" id="PF01805">
    <property type="entry name" value="Surp"/>
    <property type="match status" value="2"/>
</dbReference>